<dbReference type="Proteomes" id="UP001222800">
    <property type="component" value="Chromosome"/>
</dbReference>
<dbReference type="Gene3D" id="3.40.50.2300">
    <property type="match status" value="1"/>
</dbReference>
<dbReference type="InterPro" id="IPR001867">
    <property type="entry name" value="OmpR/PhoB-type_DNA-bd"/>
</dbReference>
<proteinExistence type="predicted"/>
<evidence type="ECO:0000256" key="1">
    <source>
        <dbReference type="ARBA" id="ARBA00018672"/>
    </source>
</evidence>
<dbReference type="PROSITE" id="PS50110">
    <property type="entry name" value="RESPONSE_REGULATORY"/>
    <property type="match status" value="1"/>
</dbReference>
<reference evidence="10 11" key="1">
    <citation type="submission" date="2023-03" db="EMBL/GenBank/DDBJ databases">
        <title>Complete genome sequence of Tepidibacter sp. SWIR-1, isolated from a deep-sea hydrothermal vent.</title>
        <authorList>
            <person name="Li X."/>
        </authorList>
    </citation>
    <scope>NUCLEOTIDE SEQUENCE [LARGE SCALE GENOMIC DNA]</scope>
    <source>
        <strain evidence="10 11">SWIR-1</strain>
    </source>
</reference>
<feature type="modified residue" description="4-aspartylphosphate" evidence="6">
    <location>
        <position position="53"/>
    </location>
</feature>
<dbReference type="Pfam" id="PF00486">
    <property type="entry name" value="Trans_reg_C"/>
    <property type="match status" value="1"/>
</dbReference>
<dbReference type="SMART" id="SM00448">
    <property type="entry name" value="REC"/>
    <property type="match status" value="1"/>
</dbReference>
<dbReference type="InterPro" id="IPR039420">
    <property type="entry name" value="WalR-like"/>
</dbReference>
<dbReference type="Pfam" id="PF00072">
    <property type="entry name" value="Response_reg"/>
    <property type="match status" value="1"/>
</dbReference>
<keyword evidence="2" id="KW-0805">Transcription regulation</keyword>
<protein>
    <recommendedName>
        <fullName evidence="1">Stage 0 sporulation protein A homolog</fullName>
    </recommendedName>
</protein>
<dbReference type="PANTHER" id="PTHR48111">
    <property type="entry name" value="REGULATOR OF RPOS"/>
    <property type="match status" value="1"/>
</dbReference>
<keyword evidence="11" id="KW-1185">Reference proteome</keyword>
<feature type="DNA-binding region" description="OmpR/PhoB-type" evidence="7">
    <location>
        <begin position="127"/>
        <end position="223"/>
    </location>
</feature>
<feature type="domain" description="OmpR/PhoB-type" evidence="9">
    <location>
        <begin position="127"/>
        <end position="223"/>
    </location>
</feature>
<dbReference type="InterPro" id="IPR011006">
    <property type="entry name" value="CheY-like_superfamily"/>
</dbReference>
<evidence type="ECO:0000256" key="2">
    <source>
        <dbReference type="ARBA" id="ARBA00023015"/>
    </source>
</evidence>
<evidence type="ECO:0000256" key="5">
    <source>
        <dbReference type="ARBA" id="ARBA00024867"/>
    </source>
</evidence>
<accession>A0ABY8EEJ2</accession>
<evidence type="ECO:0000256" key="7">
    <source>
        <dbReference type="PROSITE-ProRule" id="PRU01091"/>
    </source>
</evidence>
<comment type="function">
    <text evidence="5">May play the central regulatory role in sporulation. It may be an element of the effector pathway responsible for the activation of sporulation genes in response to nutritional stress. Spo0A may act in concert with spo0H (a sigma factor) to control the expression of some genes that are critical to the sporulation process.</text>
</comment>
<organism evidence="10 11">
    <name type="scientific">Tepidibacter hydrothermalis</name>
    <dbReference type="NCBI Taxonomy" id="3036126"/>
    <lineage>
        <taxon>Bacteria</taxon>
        <taxon>Bacillati</taxon>
        <taxon>Bacillota</taxon>
        <taxon>Clostridia</taxon>
        <taxon>Peptostreptococcales</taxon>
        <taxon>Peptostreptococcaceae</taxon>
        <taxon>Tepidibacter</taxon>
    </lineage>
</organism>
<dbReference type="InterPro" id="IPR036388">
    <property type="entry name" value="WH-like_DNA-bd_sf"/>
</dbReference>
<evidence type="ECO:0000313" key="11">
    <source>
        <dbReference type="Proteomes" id="UP001222800"/>
    </source>
</evidence>
<evidence type="ECO:0000259" key="9">
    <source>
        <dbReference type="PROSITE" id="PS51755"/>
    </source>
</evidence>
<keyword evidence="6" id="KW-0597">Phosphoprotein</keyword>
<keyword evidence="3 7" id="KW-0238">DNA-binding</keyword>
<dbReference type="PANTHER" id="PTHR48111:SF73">
    <property type="entry name" value="ALKALINE PHOSPHATASE SYNTHESIS TRANSCRIPTIONAL REGULATORY PROTEIN PHOP"/>
    <property type="match status" value="1"/>
</dbReference>
<dbReference type="SUPFAM" id="SSF46894">
    <property type="entry name" value="C-terminal effector domain of the bipartite response regulators"/>
    <property type="match status" value="1"/>
</dbReference>
<dbReference type="CDD" id="cd17574">
    <property type="entry name" value="REC_OmpR"/>
    <property type="match status" value="1"/>
</dbReference>
<evidence type="ECO:0000313" key="10">
    <source>
        <dbReference type="EMBL" id="WFD11191.1"/>
    </source>
</evidence>
<sequence length="224" mass="25969">MQKNVLLVEDEDRIREIVSDYFKFEGFNIYEVENGRDAMVVFEENKIDLIILDIMIPKLDGWSVCKRIRNVSDVPIIMLTARSEEDDKLMGFELGADDYVTKPFSPKVLVARAKMLLKRAQGTVSETSILNIGCIEINKLSRSVKIDSEIMDLAPKEYDLLIYMIENKGIVLSRENILNKVWGYDYFGELRTVDTHIKKLRKKLKDKSSYIRTIIRAGYIFEVD</sequence>
<dbReference type="EMBL" id="CP120733">
    <property type="protein sequence ID" value="WFD11191.1"/>
    <property type="molecule type" value="Genomic_DNA"/>
</dbReference>
<dbReference type="SMART" id="SM00862">
    <property type="entry name" value="Trans_reg_C"/>
    <property type="match status" value="1"/>
</dbReference>
<evidence type="ECO:0000256" key="6">
    <source>
        <dbReference type="PROSITE-ProRule" id="PRU00169"/>
    </source>
</evidence>
<keyword evidence="4" id="KW-0804">Transcription</keyword>
<dbReference type="Gene3D" id="6.10.250.690">
    <property type="match status" value="1"/>
</dbReference>
<dbReference type="PROSITE" id="PS51755">
    <property type="entry name" value="OMPR_PHOB"/>
    <property type="match status" value="1"/>
</dbReference>
<dbReference type="InterPro" id="IPR016032">
    <property type="entry name" value="Sig_transdc_resp-reg_C-effctor"/>
</dbReference>
<dbReference type="CDD" id="cd00383">
    <property type="entry name" value="trans_reg_C"/>
    <property type="match status" value="1"/>
</dbReference>
<dbReference type="SUPFAM" id="SSF52172">
    <property type="entry name" value="CheY-like"/>
    <property type="match status" value="1"/>
</dbReference>
<dbReference type="InterPro" id="IPR001789">
    <property type="entry name" value="Sig_transdc_resp-reg_receiver"/>
</dbReference>
<evidence type="ECO:0000259" key="8">
    <source>
        <dbReference type="PROSITE" id="PS50110"/>
    </source>
</evidence>
<evidence type="ECO:0000256" key="3">
    <source>
        <dbReference type="ARBA" id="ARBA00023125"/>
    </source>
</evidence>
<dbReference type="Gene3D" id="1.10.10.10">
    <property type="entry name" value="Winged helix-like DNA-binding domain superfamily/Winged helix DNA-binding domain"/>
    <property type="match status" value="1"/>
</dbReference>
<dbReference type="RefSeq" id="WP_277733179.1">
    <property type="nucleotide sequence ID" value="NZ_CP120733.1"/>
</dbReference>
<feature type="domain" description="Response regulatory" evidence="8">
    <location>
        <begin position="4"/>
        <end position="117"/>
    </location>
</feature>
<evidence type="ECO:0000256" key="4">
    <source>
        <dbReference type="ARBA" id="ARBA00023163"/>
    </source>
</evidence>
<gene>
    <name evidence="10" type="ORF">P4S50_03685</name>
</gene>
<name>A0ABY8EEJ2_9FIRM</name>